<dbReference type="PROSITE" id="PS50851">
    <property type="entry name" value="CHEW"/>
    <property type="match status" value="1"/>
</dbReference>
<dbReference type="AlphaFoldDB" id="L0DFA6"/>
<dbReference type="Gene3D" id="2.30.30.40">
    <property type="entry name" value="SH3 Domains"/>
    <property type="match status" value="1"/>
</dbReference>
<evidence type="ECO:0000313" key="2">
    <source>
        <dbReference type="EMBL" id="AGA27932.1"/>
    </source>
</evidence>
<gene>
    <name evidence="2" type="ordered locus">Sinac_3688</name>
</gene>
<feature type="domain" description="CheW-like" evidence="1">
    <location>
        <begin position="4"/>
        <end position="144"/>
    </location>
</feature>
<dbReference type="RefSeq" id="WP_015247071.1">
    <property type="nucleotide sequence ID" value="NC_019892.1"/>
</dbReference>
<dbReference type="Proteomes" id="UP000010798">
    <property type="component" value="Chromosome"/>
</dbReference>
<dbReference type="SMART" id="SM00260">
    <property type="entry name" value="CheW"/>
    <property type="match status" value="1"/>
</dbReference>
<reference evidence="2 3" key="1">
    <citation type="submission" date="2012-02" db="EMBL/GenBank/DDBJ databases">
        <title>Complete sequence of chromosome of Singulisphaera acidiphila DSM 18658.</title>
        <authorList>
            <consortium name="US DOE Joint Genome Institute (JGI-PGF)"/>
            <person name="Lucas S."/>
            <person name="Copeland A."/>
            <person name="Lapidus A."/>
            <person name="Glavina del Rio T."/>
            <person name="Dalin E."/>
            <person name="Tice H."/>
            <person name="Bruce D."/>
            <person name="Goodwin L."/>
            <person name="Pitluck S."/>
            <person name="Peters L."/>
            <person name="Ovchinnikova G."/>
            <person name="Chertkov O."/>
            <person name="Kyrpides N."/>
            <person name="Mavromatis K."/>
            <person name="Ivanova N."/>
            <person name="Brettin T."/>
            <person name="Detter J.C."/>
            <person name="Han C."/>
            <person name="Larimer F."/>
            <person name="Land M."/>
            <person name="Hauser L."/>
            <person name="Markowitz V."/>
            <person name="Cheng J.-F."/>
            <person name="Hugenholtz P."/>
            <person name="Woyke T."/>
            <person name="Wu D."/>
            <person name="Tindall B."/>
            <person name="Pomrenke H."/>
            <person name="Brambilla E."/>
            <person name="Klenk H.-P."/>
            <person name="Eisen J.A."/>
        </authorList>
    </citation>
    <scope>NUCLEOTIDE SEQUENCE [LARGE SCALE GENOMIC DNA]</scope>
    <source>
        <strain evidence="3">ATCC BAA-1392 / DSM 18658 / VKM B-2454 / MOB10</strain>
    </source>
</reference>
<dbReference type="Pfam" id="PF01584">
    <property type="entry name" value="CheW"/>
    <property type="match status" value="1"/>
</dbReference>
<proteinExistence type="predicted"/>
<dbReference type="GO" id="GO:0007165">
    <property type="term" value="P:signal transduction"/>
    <property type="evidence" value="ECO:0007669"/>
    <property type="project" value="InterPro"/>
</dbReference>
<evidence type="ECO:0000313" key="3">
    <source>
        <dbReference type="Proteomes" id="UP000010798"/>
    </source>
</evidence>
<dbReference type="InterPro" id="IPR036061">
    <property type="entry name" value="CheW-like_dom_sf"/>
</dbReference>
<dbReference type="STRING" id="886293.Sinac_3688"/>
<dbReference type="PANTHER" id="PTHR22617:SF23">
    <property type="entry name" value="CHEMOTAXIS PROTEIN CHEW"/>
    <property type="match status" value="1"/>
</dbReference>
<dbReference type="SUPFAM" id="SSF50341">
    <property type="entry name" value="CheW-like"/>
    <property type="match status" value="1"/>
</dbReference>
<dbReference type="PANTHER" id="PTHR22617">
    <property type="entry name" value="CHEMOTAXIS SENSOR HISTIDINE KINASE-RELATED"/>
    <property type="match status" value="1"/>
</dbReference>
<dbReference type="eggNOG" id="COG0835">
    <property type="taxonomic scope" value="Bacteria"/>
</dbReference>
<protein>
    <submittedName>
        <fullName evidence="2">Chemotaxis signal transduction protein</fullName>
    </submittedName>
</protein>
<organism evidence="2 3">
    <name type="scientific">Singulisphaera acidiphila (strain ATCC BAA-1392 / DSM 18658 / VKM B-2454 / MOB10)</name>
    <dbReference type="NCBI Taxonomy" id="886293"/>
    <lineage>
        <taxon>Bacteria</taxon>
        <taxon>Pseudomonadati</taxon>
        <taxon>Planctomycetota</taxon>
        <taxon>Planctomycetia</taxon>
        <taxon>Isosphaerales</taxon>
        <taxon>Isosphaeraceae</taxon>
        <taxon>Singulisphaera</taxon>
    </lineage>
</organism>
<dbReference type="InterPro" id="IPR002545">
    <property type="entry name" value="CheW-lke_dom"/>
</dbReference>
<dbReference type="GO" id="GO:0006935">
    <property type="term" value="P:chemotaxis"/>
    <property type="evidence" value="ECO:0007669"/>
    <property type="project" value="InterPro"/>
</dbReference>
<dbReference type="Gene3D" id="2.40.50.180">
    <property type="entry name" value="CheA-289, Domain 4"/>
    <property type="match status" value="1"/>
</dbReference>
<dbReference type="EMBL" id="CP003364">
    <property type="protein sequence ID" value="AGA27932.1"/>
    <property type="molecule type" value="Genomic_DNA"/>
</dbReference>
<accession>L0DFA6</accession>
<dbReference type="OrthoDB" id="9794382at2"/>
<keyword evidence="3" id="KW-1185">Reference proteome</keyword>
<dbReference type="InterPro" id="IPR039315">
    <property type="entry name" value="CheW"/>
</dbReference>
<evidence type="ECO:0000259" key="1">
    <source>
        <dbReference type="PROSITE" id="PS50851"/>
    </source>
</evidence>
<sequence length="150" mass="16500">MATRTQLCSFRLDGRLYGVNVERVLEILRAPSVTHVPRASSSVRGLINLRGQVITALDLRFRLGLGEASTDSPLMGLVVLDEQDAVILLVDQVEDVLEVDGAAFETTPDTLDSAVRTLIRGAYKLEDQLLLLLDIDEAVKIVPDRKEFPS</sequence>
<dbReference type="KEGG" id="saci:Sinac_3688"/>
<dbReference type="HOGENOM" id="CLU_048995_3_3_0"/>
<dbReference type="GO" id="GO:0005829">
    <property type="term" value="C:cytosol"/>
    <property type="evidence" value="ECO:0007669"/>
    <property type="project" value="TreeGrafter"/>
</dbReference>
<name>L0DFA6_SINAD</name>